<accession>T1GDH3</accession>
<dbReference type="GO" id="GO:0006589">
    <property type="term" value="P:octopamine biosynthetic process"/>
    <property type="evidence" value="ECO:0007669"/>
    <property type="project" value="TreeGrafter"/>
</dbReference>
<dbReference type="GO" id="GO:0005507">
    <property type="term" value="F:copper ion binding"/>
    <property type="evidence" value="ECO:0007669"/>
    <property type="project" value="InterPro"/>
</dbReference>
<dbReference type="InterPro" id="IPR000945">
    <property type="entry name" value="DBH-like"/>
</dbReference>
<proteinExistence type="predicted"/>
<sequence length="150" mass="16513">MTLYECSPNSYFGSDSSSWDVWVKSNGAICNSNLLTPRDWDSCITPVASWSIGASGQFLPPHVGIPLGGDTGKYYMLEIHYDNPNGLKIQDRSGFRIHYTENLRPNDGGMMIAGVSISDTQIIPPEQKLYRNVGICGPSCTNVNYLLALF</sequence>
<dbReference type="AlphaFoldDB" id="T1GDH3"/>
<dbReference type="GO" id="GO:0042420">
    <property type="term" value="P:dopamine catabolic process"/>
    <property type="evidence" value="ECO:0007669"/>
    <property type="project" value="TreeGrafter"/>
</dbReference>
<keyword evidence="3" id="KW-1185">Reference proteome</keyword>
<dbReference type="InterPro" id="IPR000323">
    <property type="entry name" value="Cu2_ascorb_mOase_N"/>
</dbReference>
<evidence type="ECO:0000259" key="1">
    <source>
        <dbReference type="Pfam" id="PF01082"/>
    </source>
</evidence>
<dbReference type="InterPro" id="IPR008977">
    <property type="entry name" value="PHM/PNGase_F_dom_sf"/>
</dbReference>
<evidence type="ECO:0000313" key="2">
    <source>
        <dbReference type="EnsemblMetazoa" id="MESCA001360-PA"/>
    </source>
</evidence>
<dbReference type="SUPFAM" id="SSF49742">
    <property type="entry name" value="PHM/PNGase F"/>
    <property type="match status" value="1"/>
</dbReference>
<dbReference type="OMA" id="NKATFMM"/>
<dbReference type="Proteomes" id="UP000015102">
    <property type="component" value="Unassembled WGS sequence"/>
</dbReference>
<dbReference type="EnsemblMetazoa" id="MESCA001360-RA">
    <property type="protein sequence ID" value="MESCA001360-PA"/>
    <property type="gene ID" value="MESCA001360"/>
</dbReference>
<dbReference type="PANTHER" id="PTHR10157">
    <property type="entry name" value="DOPAMINE BETA HYDROXYLASE RELATED"/>
    <property type="match status" value="1"/>
</dbReference>
<evidence type="ECO:0000313" key="3">
    <source>
        <dbReference type="Proteomes" id="UP000015102"/>
    </source>
</evidence>
<dbReference type="STRING" id="36166.T1GDH3"/>
<dbReference type="Gene3D" id="2.60.120.310">
    <property type="entry name" value="Copper type II, ascorbate-dependent monooxygenase, N-terminal domain"/>
    <property type="match status" value="1"/>
</dbReference>
<dbReference type="InterPro" id="IPR036939">
    <property type="entry name" value="Cu2_ascorb_mOase_N_sf"/>
</dbReference>
<dbReference type="EMBL" id="CAQQ02389719">
    <property type="status" value="NOT_ANNOTATED_CDS"/>
    <property type="molecule type" value="Genomic_DNA"/>
</dbReference>
<name>T1GDH3_MEGSC</name>
<dbReference type="HOGENOM" id="CLU_1742630_0_0_1"/>
<reference evidence="2" key="2">
    <citation type="submission" date="2015-06" db="UniProtKB">
        <authorList>
            <consortium name="EnsemblMetazoa"/>
        </authorList>
    </citation>
    <scope>IDENTIFICATION</scope>
</reference>
<dbReference type="PANTHER" id="PTHR10157:SF23">
    <property type="entry name" value="MOXD1 HOMOLOG 1"/>
    <property type="match status" value="1"/>
</dbReference>
<dbReference type="GO" id="GO:0004500">
    <property type="term" value="F:dopamine beta-monooxygenase activity"/>
    <property type="evidence" value="ECO:0007669"/>
    <property type="project" value="InterPro"/>
</dbReference>
<dbReference type="GO" id="GO:0005615">
    <property type="term" value="C:extracellular space"/>
    <property type="evidence" value="ECO:0007669"/>
    <property type="project" value="TreeGrafter"/>
</dbReference>
<organism evidence="2 3">
    <name type="scientific">Megaselia scalaris</name>
    <name type="common">Humpbacked fly</name>
    <name type="synonym">Phora scalaris</name>
    <dbReference type="NCBI Taxonomy" id="36166"/>
    <lineage>
        <taxon>Eukaryota</taxon>
        <taxon>Metazoa</taxon>
        <taxon>Ecdysozoa</taxon>
        <taxon>Arthropoda</taxon>
        <taxon>Hexapoda</taxon>
        <taxon>Insecta</taxon>
        <taxon>Pterygota</taxon>
        <taxon>Neoptera</taxon>
        <taxon>Endopterygota</taxon>
        <taxon>Diptera</taxon>
        <taxon>Brachycera</taxon>
        <taxon>Muscomorpha</taxon>
        <taxon>Platypezoidea</taxon>
        <taxon>Phoridae</taxon>
        <taxon>Megaseliini</taxon>
        <taxon>Megaselia</taxon>
    </lineage>
</organism>
<feature type="domain" description="Copper type II ascorbate-dependent monooxygenase N-terminal" evidence="1">
    <location>
        <begin position="1"/>
        <end position="86"/>
    </location>
</feature>
<dbReference type="GO" id="GO:0042421">
    <property type="term" value="P:norepinephrine biosynthetic process"/>
    <property type="evidence" value="ECO:0007669"/>
    <property type="project" value="TreeGrafter"/>
</dbReference>
<reference evidence="3" key="1">
    <citation type="submission" date="2013-02" db="EMBL/GenBank/DDBJ databases">
        <authorList>
            <person name="Hughes D."/>
        </authorList>
    </citation>
    <scope>NUCLEOTIDE SEQUENCE</scope>
    <source>
        <strain>Durham</strain>
        <strain evidence="3">NC isolate 2 -- Noor lab</strain>
    </source>
</reference>
<protein>
    <recommendedName>
        <fullName evidence="1">Copper type II ascorbate-dependent monooxygenase N-terminal domain-containing protein</fullName>
    </recommendedName>
</protein>
<dbReference type="GO" id="GO:0030667">
    <property type="term" value="C:secretory granule membrane"/>
    <property type="evidence" value="ECO:0007669"/>
    <property type="project" value="TreeGrafter"/>
</dbReference>
<dbReference type="Pfam" id="PF01082">
    <property type="entry name" value="Cu2_monooxygen"/>
    <property type="match status" value="1"/>
</dbReference>